<dbReference type="AlphaFoldDB" id="A0A1F8EEZ7"/>
<name>A0A1F8EEZ7_9BACT</name>
<comment type="caution">
    <text evidence="1">The sequence shown here is derived from an EMBL/GenBank/DDBJ whole genome shotgun (WGS) entry which is preliminary data.</text>
</comment>
<accession>A0A1F8EEZ7</accession>
<protein>
    <submittedName>
        <fullName evidence="1">Uncharacterized protein</fullName>
    </submittedName>
</protein>
<proteinExistence type="predicted"/>
<evidence type="ECO:0000313" key="2">
    <source>
        <dbReference type="Proteomes" id="UP000177594"/>
    </source>
</evidence>
<dbReference type="Proteomes" id="UP000177594">
    <property type="component" value="Unassembled WGS sequence"/>
</dbReference>
<dbReference type="EMBL" id="MGIZ01000036">
    <property type="protein sequence ID" value="OGM98565.1"/>
    <property type="molecule type" value="Genomic_DNA"/>
</dbReference>
<gene>
    <name evidence="1" type="ORF">A2817_03755</name>
</gene>
<sequence>MNKIDLKKDKYRKARGGHSRLLDLSCAKCGAHLFYYQKDGPGILKRTYLDRIVDIKIGKSKLVCPKCKELLGVPIIYKKENRPAIRLFEGSVSKKITKSSPKNNG</sequence>
<organism evidence="1 2">
    <name type="scientific">Candidatus Yanofskybacteria bacterium RIFCSPHIGHO2_01_FULL_39_8b</name>
    <dbReference type="NCBI Taxonomy" id="1802659"/>
    <lineage>
        <taxon>Bacteria</taxon>
        <taxon>Candidatus Yanofskyibacteriota</taxon>
    </lineage>
</organism>
<evidence type="ECO:0000313" key="1">
    <source>
        <dbReference type="EMBL" id="OGM98565.1"/>
    </source>
</evidence>
<reference evidence="1 2" key="1">
    <citation type="journal article" date="2016" name="Nat. Commun.">
        <title>Thousands of microbial genomes shed light on interconnected biogeochemical processes in an aquifer system.</title>
        <authorList>
            <person name="Anantharaman K."/>
            <person name="Brown C.T."/>
            <person name="Hug L.A."/>
            <person name="Sharon I."/>
            <person name="Castelle C.J."/>
            <person name="Probst A.J."/>
            <person name="Thomas B.C."/>
            <person name="Singh A."/>
            <person name="Wilkins M.J."/>
            <person name="Karaoz U."/>
            <person name="Brodie E.L."/>
            <person name="Williams K.H."/>
            <person name="Hubbard S.S."/>
            <person name="Banfield J.F."/>
        </authorList>
    </citation>
    <scope>NUCLEOTIDE SEQUENCE [LARGE SCALE GENOMIC DNA]</scope>
</reference>